<keyword evidence="6" id="KW-0408">Iron</keyword>
<dbReference type="InterPro" id="IPR050584">
    <property type="entry name" value="Cholesterol_7-desaturase"/>
</dbReference>
<feature type="domain" description="Rieske" evidence="11">
    <location>
        <begin position="38"/>
        <end position="141"/>
    </location>
</feature>
<dbReference type="InterPro" id="IPR045605">
    <property type="entry name" value="KshA-like_C"/>
</dbReference>
<dbReference type="GO" id="GO:0004497">
    <property type="term" value="F:monooxygenase activity"/>
    <property type="evidence" value="ECO:0007669"/>
    <property type="project" value="UniProtKB-ARBA"/>
</dbReference>
<organism evidence="12 13">
    <name type="scientific">Gordonia polyisoprenivorans (strain DSM 44266 / VH2)</name>
    <dbReference type="NCBI Taxonomy" id="1112204"/>
    <lineage>
        <taxon>Bacteria</taxon>
        <taxon>Bacillati</taxon>
        <taxon>Actinomycetota</taxon>
        <taxon>Actinomycetes</taxon>
        <taxon>Mycobacteriales</taxon>
        <taxon>Gordoniaceae</taxon>
        <taxon>Gordonia</taxon>
    </lineage>
</organism>
<keyword evidence="4" id="KW-0442">Lipid degradation</keyword>
<keyword evidence="3" id="KW-0479">Metal-binding</keyword>
<dbReference type="HOGENOM" id="CLU_037178_1_0_11"/>
<evidence type="ECO:0000256" key="3">
    <source>
        <dbReference type="ARBA" id="ARBA00022723"/>
    </source>
</evidence>
<reference evidence="12 13" key="1">
    <citation type="journal article" date="2012" name="Appl. Environ. Microbiol.">
        <title>Involvement of two latex-clearing proteins during rubber degradation and insights into the subsequent degradation pathway revealed by the genome sequence of Gordonia polyisoprenivorans strain VH2.</title>
        <authorList>
            <person name="Hiessl S."/>
            <person name="Schuldes J."/>
            <person name="Thurmer A."/>
            <person name="Halbsguth T."/>
            <person name="Broker D."/>
            <person name="Angelov A."/>
            <person name="Liebl W."/>
            <person name="Daniel R."/>
            <person name="Steinbuchel A."/>
        </authorList>
    </citation>
    <scope>NUCLEOTIDE SEQUENCE [LARGE SCALE GENOMIC DNA]</scope>
    <source>
        <strain evidence="13">DSM 44266 / VH2</strain>
    </source>
</reference>
<evidence type="ECO:0000256" key="6">
    <source>
        <dbReference type="ARBA" id="ARBA00023004"/>
    </source>
</evidence>
<keyword evidence="13" id="KW-1185">Reference proteome</keyword>
<evidence type="ECO:0000256" key="4">
    <source>
        <dbReference type="ARBA" id="ARBA00022963"/>
    </source>
</evidence>
<proteinExistence type="predicted"/>
<evidence type="ECO:0000256" key="1">
    <source>
        <dbReference type="ARBA" id="ARBA00001962"/>
    </source>
</evidence>
<dbReference type="CDD" id="cd03531">
    <property type="entry name" value="Rieske_RO_Alpha_KSH"/>
    <property type="match status" value="1"/>
</dbReference>
<evidence type="ECO:0000313" key="13">
    <source>
        <dbReference type="Proteomes" id="UP000009154"/>
    </source>
</evidence>
<evidence type="ECO:0000259" key="11">
    <source>
        <dbReference type="PROSITE" id="PS51296"/>
    </source>
</evidence>
<name>H6MT06_GORPV</name>
<dbReference type="RefSeq" id="WP_014361388.1">
    <property type="nucleotide sequence ID" value="NC_016906.1"/>
</dbReference>
<comment type="subunit">
    <text evidence="10">Homotrimer. The two-component system 3-ketosteroid-9-alpha-monooxygenase is composed of an oxygenase component KshA and a reductase component KshB.</text>
</comment>
<dbReference type="GO" id="GO:0051537">
    <property type="term" value="F:2 iron, 2 sulfur cluster binding"/>
    <property type="evidence" value="ECO:0007669"/>
    <property type="project" value="UniProtKB-KW"/>
</dbReference>
<evidence type="ECO:0000256" key="2">
    <source>
        <dbReference type="ARBA" id="ARBA00022714"/>
    </source>
</evidence>
<sequence length="398" mass="45166">MPGHTTHAHTPHGHSPVSTEEFRTIEAADAPTRFARGWHCLGLADRFRDGKPHQVKAFGTTLVVFRAQHRGTLHVLDAYCRHMGGNLALGSVKGDSVACPFHDWRWGGNGRCTDIPYAKRVPPVAKTRSWPTLERNGQLFVWHDPQGSKPTDEVTIPVIEGYGTPEWTDWTWNSLLVEGSHCREIVDNVVDMAHFFYVHYAFPRYFKNVFDGHVATQYMRSTPRHDIEVGTNYDDPNSTLRSDASYFGPSYMIDRLWSDVAGMTIETVLINCHYPVSSNSFVLQYGAMVKKPEGMDDETAEAMAARFAEGVEVGFRQDIEIWKNKAPIDNPLLSEEDGPVYQLRRWYEQFYVDVEDISEDMTRRFEFEIDTERAVQSWEAEVAQNLADRGSAPTGSTV</sequence>
<dbReference type="SUPFAM" id="SSF55961">
    <property type="entry name" value="Bet v1-like"/>
    <property type="match status" value="1"/>
</dbReference>
<gene>
    <name evidence="12" type="primary">kshA2</name>
    <name evidence="12" type="ordered locus">GPOL_c41200</name>
</gene>
<dbReference type="PANTHER" id="PTHR21266:SF60">
    <property type="entry name" value="3-KETOSTEROID-9-ALPHA-MONOOXYGENASE, OXYGENASE COMPONENT"/>
    <property type="match status" value="1"/>
</dbReference>
<dbReference type="KEGG" id="gpo:GPOL_c41200"/>
<evidence type="ECO:0000256" key="7">
    <source>
        <dbReference type="ARBA" id="ARBA00023014"/>
    </source>
</evidence>
<evidence type="ECO:0000313" key="12">
    <source>
        <dbReference type="EMBL" id="AFA75127.1"/>
    </source>
</evidence>
<keyword evidence="8" id="KW-0753">Steroid metabolism</keyword>
<dbReference type="GeneID" id="90161126"/>
<comment type="cofactor">
    <cofactor evidence="1">
        <name>Fe cation</name>
        <dbReference type="ChEBI" id="CHEBI:24875"/>
    </cofactor>
</comment>
<dbReference type="InterPro" id="IPR017941">
    <property type="entry name" value="Rieske_2Fe-2S"/>
</dbReference>
<evidence type="ECO:0000256" key="9">
    <source>
        <dbReference type="ARBA" id="ARBA00030944"/>
    </source>
</evidence>
<dbReference type="EMBL" id="CP003119">
    <property type="protein sequence ID" value="AFA75127.1"/>
    <property type="molecule type" value="Genomic_DNA"/>
</dbReference>
<keyword evidence="7" id="KW-0411">Iron-sulfur</keyword>
<dbReference type="InterPro" id="IPR036922">
    <property type="entry name" value="Rieske_2Fe-2S_sf"/>
</dbReference>
<accession>H6MT06</accession>
<dbReference type="Gene3D" id="3.90.380.10">
    <property type="entry name" value="Naphthalene 1,2-dioxygenase Alpha Subunit, Chain A, domain 1"/>
    <property type="match status" value="1"/>
</dbReference>
<dbReference type="AlphaFoldDB" id="H6MT06"/>
<dbReference type="GO" id="GO:0016705">
    <property type="term" value="F:oxidoreductase activity, acting on paired donors, with incorporation or reduction of molecular oxygen"/>
    <property type="evidence" value="ECO:0007669"/>
    <property type="project" value="UniProtKB-ARBA"/>
</dbReference>
<dbReference type="PROSITE" id="PS51296">
    <property type="entry name" value="RIESKE"/>
    <property type="match status" value="1"/>
</dbReference>
<dbReference type="GO" id="GO:0008203">
    <property type="term" value="P:cholesterol metabolic process"/>
    <property type="evidence" value="ECO:0007669"/>
    <property type="project" value="InterPro"/>
</dbReference>
<dbReference type="Proteomes" id="UP000009154">
    <property type="component" value="Chromosome"/>
</dbReference>
<dbReference type="GO" id="GO:0016042">
    <property type="term" value="P:lipid catabolic process"/>
    <property type="evidence" value="ECO:0007669"/>
    <property type="project" value="UniProtKB-KW"/>
</dbReference>
<dbReference type="Pfam" id="PF00355">
    <property type="entry name" value="Rieske"/>
    <property type="match status" value="1"/>
</dbReference>
<dbReference type="PANTHER" id="PTHR21266">
    <property type="entry name" value="IRON-SULFUR DOMAIN CONTAINING PROTEIN"/>
    <property type="match status" value="1"/>
</dbReference>
<protein>
    <recommendedName>
        <fullName evidence="9">Rieske-type oxygenase</fullName>
    </recommendedName>
</protein>
<dbReference type="FunFam" id="3.90.380.10:FF:000004">
    <property type="entry name" value="3-ketosteroid-9-alpha-hydroxylase oxygenase subunit"/>
    <property type="match status" value="1"/>
</dbReference>
<evidence type="ECO:0000256" key="5">
    <source>
        <dbReference type="ARBA" id="ARBA00023002"/>
    </source>
</evidence>
<dbReference type="STRING" id="1112204.GPOL_c41200"/>
<dbReference type="Gene3D" id="2.102.10.10">
    <property type="entry name" value="Rieske [2Fe-2S] iron-sulphur domain"/>
    <property type="match status" value="1"/>
</dbReference>
<keyword evidence="2" id="KW-0001">2Fe-2S</keyword>
<evidence type="ECO:0000256" key="10">
    <source>
        <dbReference type="ARBA" id="ARBA00046982"/>
    </source>
</evidence>
<dbReference type="Pfam" id="PF19298">
    <property type="entry name" value="KshA_C"/>
    <property type="match status" value="1"/>
</dbReference>
<dbReference type="GO" id="GO:0046872">
    <property type="term" value="F:metal ion binding"/>
    <property type="evidence" value="ECO:0007669"/>
    <property type="project" value="UniProtKB-KW"/>
</dbReference>
<dbReference type="eggNOG" id="COG4638">
    <property type="taxonomic scope" value="Bacteria"/>
</dbReference>
<dbReference type="SUPFAM" id="SSF50022">
    <property type="entry name" value="ISP domain"/>
    <property type="match status" value="1"/>
</dbReference>
<evidence type="ECO:0000256" key="8">
    <source>
        <dbReference type="ARBA" id="ARBA00023221"/>
    </source>
</evidence>
<keyword evidence="5 12" id="KW-0560">Oxidoreductase</keyword>
<keyword evidence="8" id="KW-0443">Lipid metabolism</keyword>